<evidence type="ECO:0000313" key="3">
    <source>
        <dbReference type="EMBL" id="QLC49925.1"/>
    </source>
</evidence>
<dbReference type="GeneID" id="55821312"/>
<dbReference type="Proteomes" id="UP000509594">
    <property type="component" value="Chromosome"/>
</dbReference>
<reference evidence="3 4" key="1">
    <citation type="submission" date="2020-06" db="EMBL/GenBank/DDBJ databases">
        <title>Methanolobus halotolerans sp. nov., isolated from a saline lake Tus in Siberia.</title>
        <authorList>
            <person name="Shen Y."/>
            <person name="Chen S.-C."/>
            <person name="Lai M.-C."/>
            <person name="Huang H.-H."/>
            <person name="Chiu H.-H."/>
            <person name="Tang S.-L."/>
            <person name="Rogozin D.Y."/>
            <person name="Degermendzhy A.G."/>
        </authorList>
    </citation>
    <scope>NUCLEOTIDE SEQUENCE [LARGE SCALE GENOMIC DNA]</scope>
    <source>
        <strain evidence="3 4">DSM 21339</strain>
    </source>
</reference>
<dbReference type="InterPro" id="IPR051043">
    <property type="entry name" value="Sulfatase_Mod_Factor_Kinase"/>
</dbReference>
<dbReference type="Gene3D" id="3.90.1580.10">
    <property type="entry name" value="paralog of FGE (formylglycine-generating enzyme)"/>
    <property type="match status" value="1"/>
</dbReference>
<dbReference type="OrthoDB" id="136349at2157"/>
<sequence>MTGKFSKQSSTMVDRIMDDSEEKQHKPAASVKNSLGMEFVLVPAGEIQVGLKGYEDRKMVHKVIVSKPFYLGKYLVTQKEWKNLMGTDPSCFEGDDRPVECVSWYDVQEFIAKLNKKEGNDKYRLPSAAEWEYACRAGTTTQYYFGDNESQLSKYAWYYENAGHKTHAVGLKEPNAWGLYDMHGNVWEWCRDRYHRRYKASQAAISLGTGFGSGLVLHGGSWVNYPGKCKSSYRSSFHPNYGYYSLGFRLFRSV</sequence>
<gene>
    <name evidence="3" type="ORF">HWN40_06515</name>
</gene>
<protein>
    <submittedName>
        <fullName evidence="3">Formylglycine-generating enzyme family protein</fullName>
    </submittedName>
</protein>
<name>A0A7D5INU8_9EURY</name>
<dbReference type="InterPro" id="IPR016187">
    <property type="entry name" value="CTDL_fold"/>
</dbReference>
<feature type="region of interest" description="Disordered" evidence="1">
    <location>
        <begin position="1"/>
        <end position="29"/>
    </location>
</feature>
<feature type="domain" description="Sulfatase-modifying factor enzyme-like" evidence="2">
    <location>
        <begin position="38"/>
        <end position="251"/>
    </location>
</feature>
<dbReference type="SUPFAM" id="SSF56436">
    <property type="entry name" value="C-type lectin-like"/>
    <property type="match status" value="1"/>
</dbReference>
<dbReference type="Pfam" id="PF03781">
    <property type="entry name" value="FGE-sulfatase"/>
    <property type="match status" value="1"/>
</dbReference>
<dbReference type="GO" id="GO:0120147">
    <property type="term" value="F:formylglycine-generating oxidase activity"/>
    <property type="evidence" value="ECO:0007669"/>
    <property type="project" value="TreeGrafter"/>
</dbReference>
<feature type="compositionally biased region" description="Polar residues" evidence="1">
    <location>
        <begin position="1"/>
        <end position="12"/>
    </location>
</feature>
<proteinExistence type="predicted"/>
<keyword evidence="4" id="KW-1185">Reference proteome</keyword>
<evidence type="ECO:0000256" key="1">
    <source>
        <dbReference type="SAM" id="MobiDB-lite"/>
    </source>
</evidence>
<dbReference type="InterPro" id="IPR005532">
    <property type="entry name" value="SUMF_dom"/>
</dbReference>
<evidence type="ECO:0000313" key="4">
    <source>
        <dbReference type="Proteomes" id="UP000509594"/>
    </source>
</evidence>
<dbReference type="EMBL" id="CP058215">
    <property type="protein sequence ID" value="QLC49925.1"/>
    <property type="molecule type" value="Genomic_DNA"/>
</dbReference>
<dbReference type="RefSeq" id="WP_176964981.1">
    <property type="nucleotide sequence ID" value="NZ_CP058215.1"/>
</dbReference>
<evidence type="ECO:0000259" key="2">
    <source>
        <dbReference type="Pfam" id="PF03781"/>
    </source>
</evidence>
<dbReference type="PANTHER" id="PTHR23150:SF19">
    <property type="entry name" value="FORMYLGLYCINE-GENERATING ENZYME"/>
    <property type="match status" value="1"/>
</dbReference>
<dbReference type="KEGG" id="mzi:HWN40_06515"/>
<accession>A0A7D5INU8</accession>
<dbReference type="InterPro" id="IPR042095">
    <property type="entry name" value="SUMF_sf"/>
</dbReference>
<dbReference type="PANTHER" id="PTHR23150">
    <property type="entry name" value="SULFATASE MODIFYING FACTOR 1, 2"/>
    <property type="match status" value="1"/>
</dbReference>
<organism evidence="3 4">
    <name type="scientific">Methanolobus zinderi</name>
    <dbReference type="NCBI Taxonomy" id="536044"/>
    <lineage>
        <taxon>Archaea</taxon>
        <taxon>Methanobacteriati</taxon>
        <taxon>Methanobacteriota</taxon>
        <taxon>Stenosarchaea group</taxon>
        <taxon>Methanomicrobia</taxon>
        <taxon>Methanosarcinales</taxon>
        <taxon>Methanosarcinaceae</taxon>
        <taxon>Methanolobus</taxon>
    </lineage>
</organism>
<dbReference type="AlphaFoldDB" id="A0A7D5INU8"/>
<feature type="compositionally biased region" description="Basic and acidic residues" evidence="1">
    <location>
        <begin position="15"/>
        <end position="25"/>
    </location>
</feature>